<dbReference type="PANTHER" id="PTHR28118:SF1">
    <property type="entry name" value="POLYNUCLEOTIDE 5'-TRIPHOSPHATASE CTL1-RELATED"/>
    <property type="match status" value="1"/>
</dbReference>
<sequence>MLDGGRAGAGAGTARTASSTMTTSSIASASSSAGAPTSSSSAVARHGAGSSSRRPATGGTPRPGKGLVVPEAVAAVASRVVAVSQNLSSQPEHYNPLLLESHLLKKIMEAHAEMAAAVASAVAEGAPKPVLEIEAKLGFLALKTLPDSRINIGVGVKGEMMLDDSRVMFNSTVASVFDRFKNLFNRLVGSGKLTRYHKKSIDRKFELRPGGPKARASFDIDPVRGLASRPSSVIRKKRLGDIDVWCPSAGFDLRISTSSETALPPETVSEATQFVARDRREKERRTYTFGAWRIDLTEVKYASGNVCRELEVEIVDTDLLSDAIAAFAQGYPSPLFSLVSKFMHVVRQLACIMDIQVGDAAPQTADGSGRG</sequence>
<dbReference type="InterPro" id="IPR004206">
    <property type="entry name" value="mRNA_triPase_Cet1"/>
</dbReference>
<protein>
    <recommendedName>
        <fullName evidence="7">mRNA 5'-phosphatase</fullName>
        <ecNumber evidence="7">3.6.1.74</ecNumber>
    </recommendedName>
</protein>
<feature type="compositionally biased region" description="Low complexity" evidence="9">
    <location>
        <begin position="12"/>
        <end position="42"/>
    </location>
</feature>
<dbReference type="CDD" id="cd07470">
    <property type="entry name" value="CYTH-like_mRNA_RTPase"/>
    <property type="match status" value="1"/>
</dbReference>
<dbReference type="InterPro" id="IPR040343">
    <property type="entry name" value="Cet1/Ctl1"/>
</dbReference>
<evidence type="ECO:0000256" key="7">
    <source>
        <dbReference type="ARBA" id="ARBA00035028"/>
    </source>
</evidence>
<dbReference type="PANTHER" id="PTHR28118">
    <property type="entry name" value="POLYNUCLEOTIDE 5'-TRIPHOSPHATASE-RELATED"/>
    <property type="match status" value="1"/>
</dbReference>
<feature type="compositionally biased region" description="Gly residues" evidence="9">
    <location>
        <begin position="1"/>
        <end position="11"/>
    </location>
</feature>
<comment type="cofactor">
    <cofactor evidence="1">
        <name>Mg(2+)</name>
        <dbReference type="ChEBI" id="CHEBI:18420"/>
    </cofactor>
</comment>
<keyword evidence="5" id="KW-0378">Hydrolase</keyword>
<comment type="catalytic activity">
    <reaction evidence="8">
        <text>a 5'-end triphospho-ribonucleoside in mRNA + H2O = a 5'-end diphospho-ribonucleoside in mRNA + phosphate + H(+)</text>
        <dbReference type="Rhea" id="RHEA:67004"/>
        <dbReference type="Rhea" id="RHEA-COMP:17164"/>
        <dbReference type="Rhea" id="RHEA-COMP:17165"/>
        <dbReference type="ChEBI" id="CHEBI:15377"/>
        <dbReference type="ChEBI" id="CHEBI:15378"/>
        <dbReference type="ChEBI" id="CHEBI:43474"/>
        <dbReference type="ChEBI" id="CHEBI:167616"/>
        <dbReference type="ChEBI" id="CHEBI:167618"/>
        <dbReference type="EC" id="3.6.1.74"/>
    </reaction>
    <physiologicalReaction direction="left-to-right" evidence="8">
        <dbReference type="Rhea" id="RHEA:67005"/>
    </physiologicalReaction>
</comment>
<evidence type="ECO:0000313" key="11">
    <source>
        <dbReference type="EMBL" id="KNC53959.1"/>
    </source>
</evidence>
<dbReference type="InterPro" id="IPR037009">
    <property type="entry name" value="mRNA_triPase_Cet1_sf"/>
</dbReference>
<dbReference type="GO" id="GO:0005634">
    <property type="term" value="C:nucleus"/>
    <property type="evidence" value="ECO:0007669"/>
    <property type="project" value="UniProtKB-SubCell"/>
</dbReference>
<evidence type="ECO:0000259" key="10">
    <source>
        <dbReference type="Pfam" id="PF02940"/>
    </source>
</evidence>
<keyword evidence="6" id="KW-0539">Nucleus</keyword>
<dbReference type="AlphaFoldDB" id="A0A0L0DNS0"/>
<comment type="similarity">
    <text evidence="3">Belongs to the fungal TPase family.</text>
</comment>
<evidence type="ECO:0000313" key="12">
    <source>
        <dbReference type="Proteomes" id="UP000054408"/>
    </source>
</evidence>
<organism evidence="11 12">
    <name type="scientific">Thecamonas trahens ATCC 50062</name>
    <dbReference type="NCBI Taxonomy" id="461836"/>
    <lineage>
        <taxon>Eukaryota</taxon>
        <taxon>Apusozoa</taxon>
        <taxon>Apusomonadida</taxon>
        <taxon>Apusomonadidae</taxon>
        <taxon>Thecamonas</taxon>
    </lineage>
</organism>
<evidence type="ECO:0000256" key="2">
    <source>
        <dbReference type="ARBA" id="ARBA00004123"/>
    </source>
</evidence>
<dbReference type="GO" id="GO:0004651">
    <property type="term" value="F:polynucleotide 5'-phosphatase activity"/>
    <property type="evidence" value="ECO:0007669"/>
    <property type="project" value="InterPro"/>
</dbReference>
<evidence type="ECO:0000256" key="6">
    <source>
        <dbReference type="ARBA" id="ARBA00023242"/>
    </source>
</evidence>
<dbReference type="RefSeq" id="XP_013754161.1">
    <property type="nucleotide sequence ID" value="XM_013898707.1"/>
</dbReference>
<dbReference type="STRING" id="461836.A0A0L0DNS0"/>
<dbReference type="Proteomes" id="UP000054408">
    <property type="component" value="Unassembled WGS sequence"/>
</dbReference>
<feature type="region of interest" description="Disordered" evidence="9">
    <location>
        <begin position="1"/>
        <end position="66"/>
    </location>
</feature>
<accession>A0A0L0DNS0</accession>
<evidence type="ECO:0000256" key="3">
    <source>
        <dbReference type="ARBA" id="ARBA00006345"/>
    </source>
</evidence>
<dbReference type="Gene3D" id="3.20.100.10">
    <property type="entry name" value="mRNA triphosphatase Cet1-like"/>
    <property type="match status" value="1"/>
</dbReference>
<keyword evidence="4" id="KW-0507">mRNA processing</keyword>
<proteinExistence type="inferred from homology"/>
<dbReference type="GO" id="GO:0006397">
    <property type="term" value="P:mRNA processing"/>
    <property type="evidence" value="ECO:0007669"/>
    <property type="project" value="UniProtKB-KW"/>
</dbReference>
<dbReference type="EC" id="3.6.1.74" evidence="7"/>
<dbReference type="InterPro" id="IPR033469">
    <property type="entry name" value="CYTH-like_dom_sf"/>
</dbReference>
<dbReference type="Pfam" id="PF02940">
    <property type="entry name" value="mRNA_triPase"/>
    <property type="match status" value="1"/>
</dbReference>
<feature type="domain" description="mRNA triphosphatase Cet1-like" evidence="10">
    <location>
        <begin position="124"/>
        <end position="314"/>
    </location>
</feature>
<dbReference type="SUPFAM" id="SSF55154">
    <property type="entry name" value="CYTH-like phosphatases"/>
    <property type="match status" value="1"/>
</dbReference>
<name>A0A0L0DNS0_THETB</name>
<evidence type="ECO:0000256" key="1">
    <source>
        <dbReference type="ARBA" id="ARBA00001946"/>
    </source>
</evidence>
<dbReference type="GO" id="GO:0140818">
    <property type="term" value="F:mRNA 5'-triphosphate monophosphatase activity"/>
    <property type="evidence" value="ECO:0007669"/>
    <property type="project" value="UniProtKB-EC"/>
</dbReference>
<reference evidence="11 12" key="1">
    <citation type="submission" date="2010-05" db="EMBL/GenBank/DDBJ databases">
        <title>The Genome Sequence of Thecamonas trahens ATCC 50062.</title>
        <authorList>
            <consortium name="The Broad Institute Genome Sequencing Platform"/>
            <person name="Russ C."/>
            <person name="Cuomo C."/>
            <person name="Shea T."/>
            <person name="Young S.K."/>
            <person name="Zeng Q."/>
            <person name="Koehrsen M."/>
            <person name="Haas B."/>
            <person name="Borodovsky M."/>
            <person name="Guigo R."/>
            <person name="Alvarado L."/>
            <person name="Berlin A."/>
            <person name="Bochicchio J."/>
            <person name="Borenstein D."/>
            <person name="Chapman S."/>
            <person name="Chen Z."/>
            <person name="Freedman E."/>
            <person name="Gellesch M."/>
            <person name="Goldberg J."/>
            <person name="Griggs A."/>
            <person name="Gujja S."/>
            <person name="Heilman E."/>
            <person name="Heiman D."/>
            <person name="Hepburn T."/>
            <person name="Howarth C."/>
            <person name="Jen D."/>
            <person name="Larson L."/>
            <person name="Mehta T."/>
            <person name="Park D."/>
            <person name="Pearson M."/>
            <person name="Roberts A."/>
            <person name="Saif S."/>
            <person name="Shenoy N."/>
            <person name="Sisk P."/>
            <person name="Stolte C."/>
            <person name="Sykes S."/>
            <person name="Thomson T."/>
            <person name="Walk T."/>
            <person name="White J."/>
            <person name="Yandava C."/>
            <person name="Burger G."/>
            <person name="Gray M.W."/>
            <person name="Holland P.W.H."/>
            <person name="King N."/>
            <person name="Lang F.B.F."/>
            <person name="Roger A.J."/>
            <person name="Ruiz-Trillo I."/>
            <person name="Lander E."/>
            <person name="Nusbaum C."/>
        </authorList>
    </citation>
    <scope>NUCLEOTIDE SEQUENCE [LARGE SCALE GENOMIC DNA]</scope>
    <source>
        <strain evidence="11 12">ATCC 50062</strain>
    </source>
</reference>
<comment type="subcellular location">
    <subcellularLocation>
        <location evidence="2">Nucleus</location>
    </subcellularLocation>
</comment>
<gene>
    <name evidence="11" type="ORF">AMSG_09605</name>
</gene>
<dbReference type="EMBL" id="GL349484">
    <property type="protein sequence ID" value="KNC53959.1"/>
    <property type="molecule type" value="Genomic_DNA"/>
</dbReference>
<evidence type="ECO:0000256" key="5">
    <source>
        <dbReference type="ARBA" id="ARBA00022801"/>
    </source>
</evidence>
<keyword evidence="12" id="KW-1185">Reference proteome</keyword>
<evidence type="ECO:0000256" key="9">
    <source>
        <dbReference type="SAM" id="MobiDB-lite"/>
    </source>
</evidence>
<evidence type="ECO:0000256" key="4">
    <source>
        <dbReference type="ARBA" id="ARBA00022664"/>
    </source>
</evidence>
<evidence type="ECO:0000256" key="8">
    <source>
        <dbReference type="ARBA" id="ARBA00047740"/>
    </source>
</evidence>
<dbReference type="GeneID" id="25568032"/>
<dbReference type="OrthoDB" id="272147at2759"/>